<feature type="transmembrane region" description="Helical" evidence="9">
    <location>
        <begin position="241"/>
        <end position="261"/>
    </location>
</feature>
<dbReference type="AlphaFoldDB" id="A0AAU9WK37"/>
<evidence type="ECO:0000313" key="12">
    <source>
        <dbReference type="Proteomes" id="UP001159428"/>
    </source>
</evidence>
<gene>
    <name evidence="11" type="ORF">PMEA_00006563</name>
</gene>
<dbReference type="PRINTS" id="PR00237">
    <property type="entry name" value="GPCRRHODOPSN"/>
</dbReference>
<feature type="transmembrane region" description="Helical" evidence="9">
    <location>
        <begin position="92"/>
        <end position="112"/>
    </location>
</feature>
<dbReference type="InterPro" id="IPR000276">
    <property type="entry name" value="GPCR_Rhodpsn"/>
</dbReference>
<dbReference type="PROSITE" id="PS00237">
    <property type="entry name" value="G_PROTEIN_RECEP_F1_1"/>
    <property type="match status" value="1"/>
</dbReference>
<keyword evidence="2 8" id="KW-0812">Transmembrane</keyword>
<evidence type="ECO:0000256" key="7">
    <source>
        <dbReference type="ARBA" id="ARBA00023224"/>
    </source>
</evidence>
<sequence length="422" mass="48037">MNNTTSFESECGSAYLKWTLRLIYSIIFILGLFGNAVVCIAIVKRKGPQTSCNIFTFNLAFHDLILVLVYVPTQMILFENCYQWVLGSFMCYLAYIILPLSLSVSIGTLLAITADRYRAIVFPVKSRLSRRRVMLIIAVIWVASAVTALPLLFVTKFFSPQPGIKHCAEYWTSPMFQEIYWISMFCIQYLLPLIIIAILAGITAYTLRKNALPVAMETCAQSEVFRKAIQRRAKQTQRIRNMLIALVLLYAICMLPQHVVYTFWSKYGNLTETSYREMANLIANIFPIANSALNAIAYGTLNKEFKDVFNFLFKCTCLKSRYLLRKPSTFETETSVKKNESGPLLHQEWKNGRETMVSPLPKMKIKKNDCTQDSCNRGNNYSADQGRLGLILFTGVGSSRKESLQYISSGDREELPQKETVV</sequence>
<keyword evidence="5 9" id="KW-0472">Membrane</keyword>
<dbReference type="GO" id="GO:0005886">
    <property type="term" value="C:plasma membrane"/>
    <property type="evidence" value="ECO:0007669"/>
    <property type="project" value="TreeGrafter"/>
</dbReference>
<evidence type="ECO:0000256" key="5">
    <source>
        <dbReference type="ARBA" id="ARBA00023136"/>
    </source>
</evidence>
<keyword evidence="12" id="KW-1185">Reference proteome</keyword>
<evidence type="ECO:0000256" key="9">
    <source>
        <dbReference type="SAM" id="Phobius"/>
    </source>
</evidence>
<dbReference type="InterPro" id="IPR017452">
    <property type="entry name" value="GPCR_Rhodpsn_7TM"/>
</dbReference>
<dbReference type="Proteomes" id="UP001159428">
    <property type="component" value="Unassembled WGS sequence"/>
</dbReference>
<dbReference type="SMART" id="SM01381">
    <property type="entry name" value="7TM_GPCR_Srsx"/>
    <property type="match status" value="1"/>
</dbReference>
<organism evidence="11 12">
    <name type="scientific">Pocillopora meandrina</name>
    <dbReference type="NCBI Taxonomy" id="46732"/>
    <lineage>
        <taxon>Eukaryota</taxon>
        <taxon>Metazoa</taxon>
        <taxon>Cnidaria</taxon>
        <taxon>Anthozoa</taxon>
        <taxon>Hexacorallia</taxon>
        <taxon>Scleractinia</taxon>
        <taxon>Astrocoeniina</taxon>
        <taxon>Pocilloporidae</taxon>
        <taxon>Pocillopora</taxon>
    </lineage>
</organism>
<evidence type="ECO:0000256" key="4">
    <source>
        <dbReference type="ARBA" id="ARBA00023040"/>
    </source>
</evidence>
<name>A0AAU9WK37_9CNID</name>
<evidence type="ECO:0000256" key="8">
    <source>
        <dbReference type="RuleBase" id="RU000688"/>
    </source>
</evidence>
<feature type="transmembrane region" description="Helical" evidence="9">
    <location>
        <begin position="133"/>
        <end position="153"/>
    </location>
</feature>
<feature type="transmembrane region" description="Helical" evidence="9">
    <location>
        <begin position="179"/>
        <end position="207"/>
    </location>
</feature>
<reference evidence="11 12" key="1">
    <citation type="submission" date="2022-05" db="EMBL/GenBank/DDBJ databases">
        <authorList>
            <consortium name="Genoscope - CEA"/>
            <person name="William W."/>
        </authorList>
    </citation>
    <scope>NUCLEOTIDE SEQUENCE [LARGE SCALE GENOMIC DNA]</scope>
</reference>
<keyword evidence="3 9" id="KW-1133">Transmembrane helix</keyword>
<evidence type="ECO:0000256" key="3">
    <source>
        <dbReference type="ARBA" id="ARBA00022989"/>
    </source>
</evidence>
<feature type="domain" description="G-protein coupled receptors family 1 profile" evidence="10">
    <location>
        <begin position="34"/>
        <end position="298"/>
    </location>
</feature>
<dbReference type="Pfam" id="PF00001">
    <property type="entry name" value="7tm_1"/>
    <property type="match status" value="1"/>
</dbReference>
<dbReference type="Gene3D" id="1.20.1070.10">
    <property type="entry name" value="Rhodopsin 7-helix transmembrane proteins"/>
    <property type="match status" value="1"/>
</dbReference>
<dbReference type="PROSITE" id="PS50262">
    <property type="entry name" value="G_PROTEIN_RECEP_F1_2"/>
    <property type="match status" value="1"/>
</dbReference>
<dbReference type="SUPFAM" id="SSF81321">
    <property type="entry name" value="Family A G protein-coupled receptor-like"/>
    <property type="match status" value="1"/>
</dbReference>
<evidence type="ECO:0000256" key="6">
    <source>
        <dbReference type="ARBA" id="ARBA00023170"/>
    </source>
</evidence>
<evidence type="ECO:0000256" key="2">
    <source>
        <dbReference type="ARBA" id="ARBA00022692"/>
    </source>
</evidence>
<evidence type="ECO:0000259" key="10">
    <source>
        <dbReference type="PROSITE" id="PS50262"/>
    </source>
</evidence>
<protein>
    <recommendedName>
        <fullName evidence="10">G-protein coupled receptors family 1 profile domain-containing protein</fullName>
    </recommendedName>
</protein>
<comment type="subcellular location">
    <subcellularLocation>
        <location evidence="1">Membrane</location>
        <topology evidence="1">Multi-pass membrane protein</topology>
    </subcellularLocation>
</comment>
<evidence type="ECO:0000256" key="1">
    <source>
        <dbReference type="ARBA" id="ARBA00004141"/>
    </source>
</evidence>
<dbReference type="PANTHER" id="PTHR45695">
    <property type="entry name" value="LEUCOKININ RECEPTOR-RELATED"/>
    <property type="match status" value="1"/>
</dbReference>
<comment type="similarity">
    <text evidence="8">Belongs to the G-protein coupled receptor 1 family.</text>
</comment>
<feature type="transmembrane region" description="Helical" evidence="9">
    <location>
        <begin position="281"/>
        <end position="301"/>
    </location>
</feature>
<proteinExistence type="inferred from homology"/>
<dbReference type="GO" id="GO:0004930">
    <property type="term" value="F:G protein-coupled receptor activity"/>
    <property type="evidence" value="ECO:0007669"/>
    <property type="project" value="UniProtKB-KW"/>
</dbReference>
<dbReference type="CDD" id="cd00637">
    <property type="entry name" value="7tm_classA_rhodopsin-like"/>
    <property type="match status" value="1"/>
</dbReference>
<keyword evidence="4 8" id="KW-0297">G-protein coupled receptor</keyword>
<keyword evidence="7 8" id="KW-0807">Transducer</keyword>
<evidence type="ECO:0000313" key="11">
    <source>
        <dbReference type="EMBL" id="CAH3116706.1"/>
    </source>
</evidence>
<dbReference type="EMBL" id="CALNXJ010000015">
    <property type="protein sequence ID" value="CAH3116706.1"/>
    <property type="molecule type" value="Genomic_DNA"/>
</dbReference>
<feature type="transmembrane region" description="Helical" evidence="9">
    <location>
        <begin position="55"/>
        <end position="72"/>
    </location>
</feature>
<feature type="transmembrane region" description="Helical" evidence="9">
    <location>
        <begin position="22"/>
        <end position="43"/>
    </location>
</feature>
<keyword evidence="6 8" id="KW-0675">Receptor</keyword>
<dbReference type="PANTHER" id="PTHR45695:SF9">
    <property type="entry name" value="LEUCOKININ RECEPTOR"/>
    <property type="match status" value="1"/>
</dbReference>
<comment type="caution">
    <text evidence="11">The sequence shown here is derived from an EMBL/GenBank/DDBJ whole genome shotgun (WGS) entry which is preliminary data.</text>
</comment>
<accession>A0AAU9WK37</accession>